<keyword evidence="2" id="KW-0378">Hydrolase</keyword>
<dbReference type="InterPro" id="IPR036907">
    <property type="entry name" value="5'-Nucleotdase_C_sf"/>
</dbReference>
<gene>
    <name evidence="6" type="ORF">ACFSUL_12230</name>
</gene>
<dbReference type="InterPro" id="IPR006179">
    <property type="entry name" value="5_nucleotidase/apyrase"/>
</dbReference>
<keyword evidence="1" id="KW-0732">Signal</keyword>
<evidence type="ECO:0000256" key="1">
    <source>
        <dbReference type="ARBA" id="ARBA00022729"/>
    </source>
</evidence>
<comment type="similarity">
    <text evidence="2">Belongs to the 5'-nucleotidase family.</text>
</comment>
<reference evidence="7" key="1">
    <citation type="journal article" date="2019" name="Int. J. Syst. Evol. Microbiol.">
        <title>The Global Catalogue of Microorganisms (GCM) 10K type strain sequencing project: providing services to taxonomists for standard genome sequencing and annotation.</title>
        <authorList>
            <consortium name="The Broad Institute Genomics Platform"/>
            <consortium name="The Broad Institute Genome Sequencing Center for Infectious Disease"/>
            <person name="Wu L."/>
            <person name="Ma J."/>
        </authorList>
    </citation>
    <scope>NUCLEOTIDE SEQUENCE [LARGE SCALE GENOMIC DNA]</scope>
    <source>
        <strain evidence="7">KCTC 3913</strain>
    </source>
</reference>
<organism evidence="6 7">
    <name type="scientific">Bacillus seohaeanensis</name>
    <dbReference type="NCBI Taxonomy" id="284580"/>
    <lineage>
        <taxon>Bacteria</taxon>
        <taxon>Bacillati</taxon>
        <taxon>Bacillota</taxon>
        <taxon>Bacilli</taxon>
        <taxon>Bacillales</taxon>
        <taxon>Bacillaceae</taxon>
        <taxon>Bacillus</taxon>
    </lineage>
</organism>
<dbReference type="InterPro" id="IPR008334">
    <property type="entry name" value="5'-Nucleotdase_C"/>
</dbReference>
<feature type="domain" description="Calcineurin-like phosphoesterase" evidence="4">
    <location>
        <begin position="57"/>
        <end position="267"/>
    </location>
</feature>
<evidence type="ECO:0000313" key="7">
    <source>
        <dbReference type="Proteomes" id="UP001597506"/>
    </source>
</evidence>
<evidence type="ECO:0000256" key="2">
    <source>
        <dbReference type="RuleBase" id="RU362119"/>
    </source>
</evidence>
<dbReference type="InterPro" id="IPR006146">
    <property type="entry name" value="5'-Nucleotdase_CS"/>
</dbReference>
<dbReference type="InterPro" id="IPR029052">
    <property type="entry name" value="Metallo-depent_PP-like"/>
</dbReference>
<dbReference type="Gene3D" id="3.60.21.10">
    <property type="match status" value="1"/>
</dbReference>
<protein>
    <submittedName>
        <fullName evidence="6">Bifunctional metallophosphatase/5'-nucleotidase</fullName>
    </submittedName>
</protein>
<evidence type="ECO:0000259" key="5">
    <source>
        <dbReference type="Pfam" id="PF02872"/>
    </source>
</evidence>
<keyword evidence="7" id="KW-1185">Reference proteome</keyword>
<dbReference type="EMBL" id="JBHUMF010000030">
    <property type="protein sequence ID" value="MFD2681511.1"/>
    <property type="molecule type" value="Genomic_DNA"/>
</dbReference>
<keyword evidence="2" id="KW-0547">Nucleotide-binding</keyword>
<feature type="region of interest" description="Disordered" evidence="3">
    <location>
        <begin position="556"/>
        <end position="598"/>
    </location>
</feature>
<dbReference type="InterPro" id="IPR004843">
    <property type="entry name" value="Calcineurin-like_PHP"/>
</dbReference>
<evidence type="ECO:0000259" key="4">
    <source>
        <dbReference type="Pfam" id="PF00149"/>
    </source>
</evidence>
<dbReference type="Proteomes" id="UP001597506">
    <property type="component" value="Unassembled WGS sequence"/>
</dbReference>
<dbReference type="PANTHER" id="PTHR11575:SF24">
    <property type="entry name" value="5'-NUCLEOTIDASE"/>
    <property type="match status" value="1"/>
</dbReference>
<sequence length="598" mass="65610">MRRNTRQGLALITAFFIVLGLVLPLADTVTANTTSPTIRASVHDELAFQQQKNTSDLTILHTNDTHAHLENVPYMHTAIKTEKKKHPNALLLNAGDVFSGTLYFNQYLGQADLEFMNKIRYDAMTFGNHEFDKKSNVLADFIKGTNFPIVSANVNVEKDEELSPLKKNEIGVSSGGGKIYPAIIKEVNGVEVGIIGLTTEETEFLANPSEGVVFENAQQKALETISLLKEQGINHIIVLSHLGVTADKKLAENVQGIDVIVGGHTHTKLIEPIVVNETTEPTVIVQASEYAQYLGKLQVNFNDKGIITSWNGTLLDILEQNEDGKYTYPADEWASLRLQELSEPIEELKNTVVGYTEVPLNGERVDVRTQETNLGNAITDAMLSKANESIPTQIAMQNGGGIRASINKGDVTLGEVLTVMPFGNTLVTLELSGEEIIQALEHSVSRVEEEAGQFMQVSGLHFSFDPNQPAGERVYGVEVKTGSSYEAINPVSMYNVATNAFVADGGDGYTVFRNAKDEGRMKELFFVDYEVMAEYLEANSPISPQVEVRIAEGEMPEKNICENPHPGKQKGHDKQDNHKKGNGKKKGHEPCKGDEVTA</sequence>
<dbReference type="Pfam" id="PF00149">
    <property type="entry name" value="Metallophos"/>
    <property type="match status" value="1"/>
</dbReference>
<name>A0ABW5RTU7_9BACI</name>
<dbReference type="SUPFAM" id="SSF56300">
    <property type="entry name" value="Metallo-dependent phosphatases"/>
    <property type="match status" value="1"/>
</dbReference>
<feature type="domain" description="5'-Nucleotidase C-terminal" evidence="5">
    <location>
        <begin position="352"/>
        <end position="512"/>
    </location>
</feature>
<dbReference type="SUPFAM" id="SSF55816">
    <property type="entry name" value="5'-nucleotidase (syn. UDP-sugar hydrolase), C-terminal domain"/>
    <property type="match status" value="1"/>
</dbReference>
<evidence type="ECO:0000313" key="6">
    <source>
        <dbReference type="EMBL" id="MFD2681511.1"/>
    </source>
</evidence>
<evidence type="ECO:0000256" key="3">
    <source>
        <dbReference type="SAM" id="MobiDB-lite"/>
    </source>
</evidence>
<dbReference type="Gene3D" id="3.90.780.10">
    <property type="entry name" value="5'-Nucleotidase, C-terminal domain"/>
    <property type="match status" value="1"/>
</dbReference>
<feature type="compositionally biased region" description="Basic and acidic residues" evidence="3">
    <location>
        <begin position="570"/>
        <end position="579"/>
    </location>
</feature>
<accession>A0ABW5RTU7</accession>
<dbReference type="PROSITE" id="PS00785">
    <property type="entry name" value="5_NUCLEOTIDASE_1"/>
    <property type="match status" value="1"/>
</dbReference>
<feature type="compositionally biased region" description="Basic and acidic residues" evidence="3">
    <location>
        <begin position="588"/>
        <end position="598"/>
    </location>
</feature>
<dbReference type="RefSeq" id="WP_377935789.1">
    <property type="nucleotide sequence ID" value="NZ_JBHUMF010000030.1"/>
</dbReference>
<dbReference type="PANTHER" id="PTHR11575">
    <property type="entry name" value="5'-NUCLEOTIDASE-RELATED"/>
    <property type="match status" value="1"/>
</dbReference>
<proteinExistence type="inferred from homology"/>
<dbReference type="Pfam" id="PF02872">
    <property type="entry name" value="5_nucleotid_C"/>
    <property type="match status" value="1"/>
</dbReference>
<dbReference type="PRINTS" id="PR01607">
    <property type="entry name" value="APYRASEFAMLY"/>
</dbReference>
<comment type="caution">
    <text evidence="6">The sequence shown here is derived from an EMBL/GenBank/DDBJ whole genome shotgun (WGS) entry which is preliminary data.</text>
</comment>